<proteinExistence type="inferred from homology"/>
<dbReference type="Gene3D" id="3.30.1200.10">
    <property type="entry name" value="YggU-like"/>
    <property type="match status" value="1"/>
</dbReference>
<dbReference type="PANTHER" id="PTHR13420">
    <property type="entry name" value="UPF0235 PROTEIN C15ORF40"/>
    <property type="match status" value="1"/>
</dbReference>
<comment type="similarity">
    <text evidence="1 2">Belongs to the UPF0235 family.</text>
</comment>
<protein>
    <recommendedName>
        <fullName evidence="2">UPF0235 protein GCM10011332_20270</fullName>
    </recommendedName>
</protein>
<gene>
    <name evidence="3" type="ORF">GCM10011332_20270</name>
</gene>
<evidence type="ECO:0000313" key="3">
    <source>
        <dbReference type="EMBL" id="GGF66157.1"/>
    </source>
</evidence>
<evidence type="ECO:0000313" key="4">
    <source>
        <dbReference type="Proteomes" id="UP000632498"/>
    </source>
</evidence>
<name>A0A917C1I4_9PROT</name>
<dbReference type="EMBL" id="BMHV01000013">
    <property type="protein sequence ID" value="GGF66157.1"/>
    <property type="molecule type" value="Genomic_DNA"/>
</dbReference>
<dbReference type="AlphaFoldDB" id="A0A917C1I4"/>
<evidence type="ECO:0000256" key="1">
    <source>
        <dbReference type="ARBA" id="ARBA00010364"/>
    </source>
</evidence>
<dbReference type="Proteomes" id="UP000632498">
    <property type="component" value="Unassembled WGS sequence"/>
</dbReference>
<dbReference type="PANTHER" id="PTHR13420:SF7">
    <property type="entry name" value="UPF0235 PROTEIN C15ORF40"/>
    <property type="match status" value="1"/>
</dbReference>
<accession>A0A917C1I4</accession>
<dbReference type="SMART" id="SM01152">
    <property type="entry name" value="DUF167"/>
    <property type="match status" value="1"/>
</dbReference>
<keyword evidence="4" id="KW-1185">Reference proteome</keyword>
<dbReference type="InterPro" id="IPR003746">
    <property type="entry name" value="DUF167"/>
</dbReference>
<sequence>MVGVFFNEVSDGLQLRLKLTPKAKKTAINAIMEEADGTVVLKLSVTAAPEKGKANAALIKFLSKEWKLAKSDMELTAGELSRHKTLLLKGEPSVLKQRLIDWMKQNNV</sequence>
<reference evidence="3" key="1">
    <citation type="journal article" date="2014" name="Int. J. Syst. Evol. Microbiol.">
        <title>Complete genome sequence of Corynebacterium casei LMG S-19264T (=DSM 44701T), isolated from a smear-ripened cheese.</title>
        <authorList>
            <consortium name="US DOE Joint Genome Institute (JGI-PGF)"/>
            <person name="Walter F."/>
            <person name="Albersmeier A."/>
            <person name="Kalinowski J."/>
            <person name="Ruckert C."/>
        </authorList>
    </citation>
    <scope>NUCLEOTIDE SEQUENCE</scope>
    <source>
        <strain evidence="3">CGMCC 1.15254</strain>
    </source>
</reference>
<dbReference type="HAMAP" id="MF_00634">
    <property type="entry name" value="UPF0235"/>
    <property type="match status" value="1"/>
</dbReference>
<organism evidence="3 4">
    <name type="scientific">Terasakiella brassicae</name>
    <dbReference type="NCBI Taxonomy" id="1634917"/>
    <lineage>
        <taxon>Bacteria</taxon>
        <taxon>Pseudomonadati</taxon>
        <taxon>Pseudomonadota</taxon>
        <taxon>Alphaproteobacteria</taxon>
        <taxon>Rhodospirillales</taxon>
        <taxon>Terasakiellaceae</taxon>
        <taxon>Terasakiella</taxon>
    </lineage>
</organism>
<reference evidence="3" key="2">
    <citation type="submission" date="2020-09" db="EMBL/GenBank/DDBJ databases">
        <authorList>
            <person name="Sun Q."/>
            <person name="Zhou Y."/>
        </authorList>
    </citation>
    <scope>NUCLEOTIDE SEQUENCE</scope>
    <source>
        <strain evidence="3">CGMCC 1.15254</strain>
    </source>
</reference>
<dbReference type="NCBIfam" id="TIGR00251">
    <property type="entry name" value="DUF167 family protein"/>
    <property type="match status" value="1"/>
</dbReference>
<dbReference type="RefSeq" id="WP_188664470.1">
    <property type="nucleotide sequence ID" value="NZ_BMHV01000013.1"/>
</dbReference>
<dbReference type="SUPFAM" id="SSF69786">
    <property type="entry name" value="YggU-like"/>
    <property type="match status" value="1"/>
</dbReference>
<dbReference type="Pfam" id="PF02594">
    <property type="entry name" value="DUF167"/>
    <property type="match status" value="1"/>
</dbReference>
<dbReference type="GO" id="GO:0005737">
    <property type="term" value="C:cytoplasm"/>
    <property type="evidence" value="ECO:0007669"/>
    <property type="project" value="TreeGrafter"/>
</dbReference>
<dbReference type="InterPro" id="IPR036591">
    <property type="entry name" value="YggU-like_sf"/>
</dbReference>
<comment type="caution">
    <text evidence="3">The sequence shown here is derived from an EMBL/GenBank/DDBJ whole genome shotgun (WGS) entry which is preliminary data.</text>
</comment>
<evidence type="ECO:0000256" key="2">
    <source>
        <dbReference type="HAMAP-Rule" id="MF_00634"/>
    </source>
</evidence>